<proteinExistence type="inferred from homology"/>
<dbReference type="InterPro" id="IPR006016">
    <property type="entry name" value="UspA"/>
</dbReference>
<evidence type="ECO:0000313" key="3">
    <source>
        <dbReference type="EMBL" id="OIV36927.1"/>
    </source>
</evidence>
<dbReference type="AlphaFoldDB" id="A0A1J7BE16"/>
<dbReference type="STRING" id="1428644.BIV57_13690"/>
<dbReference type="PRINTS" id="PR01438">
    <property type="entry name" value="UNVRSLSTRESS"/>
</dbReference>
<comment type="caution">
    <text evidence="3">The sequence shown here is derived from an EMBL/GenBank/DDBJ whole genome shotgun (WGS) entry which is preliminary data.</text>
</comment>
<dbReference type="PANTHER" id="PTHR46268">
    <property type="entry name" value="STRESS RESPONSE PROTEIN NHAX"/>
    <property type="match status" value="1"/>
</dbReference>
<dbReference type="SUPFAM" id="SSF52402">
    <property type="entry name" value="Adenine nucleotide alpha hydrolases-like"/>
    <property type="match status" value="1"/>
</dbReference>
<name>A0A1J7BE16_9ACTN</name>
<comment type="similarity">
    <text evidence="1">Belongs to the universal stress protein A family.</text>
</comment>
<dbReference type="Proteomes" id="UP000243342">
    <property type="component" value="Unassembled WGS sequence"/>
</dbReference>
<dbReference type="Gene3D" id="3.40.50.620">
    <property type="entry name" value="HUPs"/>
    <property type="match status" value="1"/>
</dbReference>
<dbReference type="CDD" id="cd00293">
    <property type="entry name" value="USP-like"/>
    <property type="match status" value="1"/>
</dbReference>
<keyword evidence="4" id="KW-1185">Reference proteome</keyword>
<dbReference type="EMBL" id="MLCF01000069">
    <property type="protein sequence ID" value="OIV36927.1"/>
    <property type="molecule type" value="Genomic_DNA"/>
</dbReference>
<reference evidence="3 4" key="1">
    <citation type="submission" date="2016-10" db="EMBL/GenBank/DDBJ databases">
        <title>Genome sequence of Streptomyces gilvigriseus MUSC 26.</title>
        <authorList>
            <person name="Lee L.-H."/>
            <person name="Ser H.-L."/>
        </authorList>
    </citation>
    <scope>NUCLEOTIDE SEQUENCE [LARGE SCALE GENOMIC DNA]</scope>
    <source>
        <strain evidence="3 4">MUSC 26</strain>
    </source>
</reference>
<accession>A0A1J7BE16</accession>
<protein>
    <recommendedName>
        <fullName evidence="2">UspA domain-containing protein</fullName>
    </recommendedName>
</protein>
<evidence type="ECO:0000313" key="4">
    <source>
        <dbReference type="Proteomes" id="UP000243342"/>
    </source>
</evidence>
<dbReference type="InterPro" id="IPR014729">
    <property type="entry name" value="Rossmann-like_a/b/a_fold"/>
</dbReference>
<feature type="domain" description="UspA" evidence="2">
    <location>
        <begin position="1"/>
        <end position="137"/>
    </location>
</feature>
<evidence type="ECO:0000256" key="1">
    <source>
        <dbReference type="ARBA" id="ARBA00008791"/>
    </source>
</evidence>
<dbReference type="Pfam" id="PF00582">
    <property type="entry name" value="Usp"/>
    <property type="match status" value="1"/>
</dbReference>
<evidence type="ECO:0000259" key="2">
    <source>
        <dbReference type="Pfam" id="PF00582"/>
    </source>
</evidence>
<gene>
    <name evidence="3" type="ORF">BIV57_13690</name>
</gene>
<sequence length="137" mass="14127">MYGTILAALDTTPEGDRVLEQAAGLAKATGARVRVLHVRAADVTIGAAVEEEEESASKEFLDGAVARLRDQGVDADGELAESIRPLLPQAVMDAVEGAGADLLVLGRRRHGAVASLIVGSVADGVAHRTDVPVLLVP</sequence>
<dbReference type="InterPro" id="IPR006015">
    <property type="entry name" value="Universal_stress_UspA"/>
</dbReference>
<dbReference type="PANTHER" id="PTHR46268:SF6">
    <property type="entry name" value="UNIVERSAL STRESS PROTEIN UP12"/>
    <property type="match status" value="1"/>
</dbReference>
<organism evidence="3 4">
    <name type="scientific">Mangrovactinospora gilvigrisea</name>
    <dbReference type="NCBI Taxonomy" id="1428644"/>
    <lineage>
        <taxon>Bacteria</taxon>
        <taxon>Bacillati</taxon>
        <taxon>Actinomycetota</taxon>
        <taxon>Actinomycetes</taxon>
        <taxon>Kitasatosporales</taxon>
        <taxon>Streptomycetaceae</taxon>
        <taxon>Mangrovactinospora</taxon>
    </lineage>
</organism>